<evidence type="ECO:0000313" key="2">
    <source>
        <dbReference type="Proteomes" id="UP001148662"/>
    </source>
</evidence>
<organism evidence="1 2">
    <name type="scientific">Phlebia brevispora</name>
    <dbReference type="NCBI Taxonomy" id="194682"/>
    <lineage>
        <taxon>Eukaryota</taxon>
        <taxon>Fungi</taxon>
        <taxon>Dikarya</taxon>
        <taxon>Basidiomycota</taxon>
        <taxon>Agaricomycotina</taxon>
        <taxon>Agaricomycetes</taxon>
        <taxon>Polyporales</taxon>
        <taxon>Meruliaceae</taxon>
        <taxon>Phlebia</taxon>
    </lineage>
</organism>
<protein>
    <submittedName>
        <fullName evidence="1">Uncharacterized protein</fullName>
    </submittedName>
</protein>
<reference evidence="1" key="1">
    <citation type="submission" date="2022-07" db="EMBL/GenBank/DDBJ databases">
        <title>Genome Sequence of Phlebia brevispora.</title>
        <authorList>
            <person name="Buettner E."/>
        </authorList>
    </citation>
    <scope>NUCLEOTIDE SEQUENCE</scope>
    <source>
        <strain evidence="1">MPL23</strain>
    </source>
</reference>
<name>A0ACC1T568_9APHY</name>
<comment type="caution">
    <text evidence="1">The sequence shown here is derived from an EMBL/GenBank/DDBJ whole genome shotgun (WGS) entry which is preliminary data.</text>
</comment>
<evidence type="ECO:0000313" key="1">
    <source>
        <dbReference type="EMBL" id="KAJ3553512.1"/>
    </source>
</evidence>
<dbReference type="Proteomes" id="UP001148662">
    <property type="component" value="Unassembled WGS sequence"/>
</dbReference>
<proteinExistence type="predicted"/>
<accession>A0ACC1T568</accession>
<keyword evidence="2" id="KW-1185">Reference proteome</keyword>
<sequence>MDIALEVGDCDALWAPDGDGKWTVSGGAGFTGFAVGPPPAPSTSTPPIQISPSSPRKPMDFPAPTRLSSAGTNSLSTASLLRAPLPSSPNPGELSFDESPNETPLSSIGSLATIPSDPERRSRASSAARHTDTDAEEEREQRPPKVPITIHLNMNELGPPAKNEFAFSVCGTIMLRPRDDGAASPISPMSSGSGSDDESEPSAVLPIPQFRVLHADQESCSTILLNETNSTSLDIYNSTGNIADPQSRKTVVQPGGKTKCGSDGGRFGLRTTANRPFLRREESRESLRRPPSRPRTPSYLARNTSTTSFYRERQSFSVMMTKPKRDGPLMIPAVSATITPLTTRSGSLPTEYAVRISLPAPSETDSEWLEFGLAQPTKPVVTDAKVSHTLEKRPPHVEVASASIEGVPVHFETSATVKPDPRLPALGLTFEETSAKEWITWVKVHVGEAGGGNVQVVYLVKADHVDAMPAKSNGWKKWTGKGKLRNEVEWDVLLPTFSLPVGTMEVNIENQPDVEYAVKSNLTHQQATSSGLRLLQYSLGEFFYPNLTISMSSDVPSSSHVSSTGWRTLGLILCMVPTAVALLAMTDKHVIGIELAEAHRSLESCSVALQAAADIPDPEPVTVTATRTVFSTIYTASPSQAKWWNAPGAASEAEAEKSAITEAASQPPSLSVPTSSPVIPTFSTIPPASTSSPPSKESEVSVVRDMPFLWPIRFDVPSLEIPETARIAATTIWRGVGIVWYLIQRVIHYPLDPP</sequence>
<gene>
    <name evidence="1" type="ORF">NM688_g3571</name>
</gene>
<dbReference type="EMBL" id="JANHOG010000530">
    <property type="protein sequence ID" value="KAJ3553512.1"/>
    <property type="molecule type" value="Genomic_DNA"/>
</dbReference>